<dbReference type="RefSeq" id="XP_020067675.1">
    <property type="nucleotide sequence ID" value="XM_020216065.1"/>
</dbReference>
<dbReference type="EMBL" id="KV453929">
    <property type="protein sequence ID" value="ODV74095.1"/>
    <property type="molecule type" value="Genomic_DNA"/>
</dbReference>
<sequence length="66" mass="7718">MSFEFAEYLSTFGANIRFGNRRQCMEAKLLLWKNHGKNTARSMETCLNPPKRVLNFSYDVSLEKNI</sequence>
<evidence type="ECO:0000313" key="3">
    <source>
        <dbReference type="Proteomes" id="UP000094389"/>
    </source>
</evidence>
<accession>A0A1E4RTR4</accession>
<organism evidence="1 3">
    <name type="scientific">Cyberlindnera jadinii (strain ATCC 18201 / CBS 1600 / BCRC 20928 / JCM 3617 / NBRC 0987 / NRRL Y-1542)</name>
    <name type="common">Torula yeast</name>
    <name type="synonym">Candida utilis</name>
    <dbReference type="NCBI Taxonomy" id="983966"/>
    <lineage>
        <taxon>Eukaryota</taxon>
        <taxon>Fungi</taxon>
        <taxon>Dikarya</taxon>
        <taxon>Ascomycota</taxon>
        <taxon>Saccharomycotina</taxon>
        <taxon>Saccharomycetes</taxon>
        <taxon>Phaffomycetales</taxon>
        <taxon>Phaffomycetaceae</taxon>
        <taxon>Cyberlindnera</taxon>
    </lineage>
</organism>
<dbReference type="EMBL" id="KV453957">
    <property type="protein sequence ID" value="ODV70636.1"/>
    <property type="molecule type" value="Genomic_DNA"/>
</dbReference>
<evidence type="ECO:0000313" key="1">
    <source>
        <dbReference type="EMBL" id="ODV70636.1"/>
    </source>
</evidence>
<keyword evidence="3" id="KW-1185">Reference proteome</keyword>
<dbReference type="RefSeq" id="XP_020071134.1">
    <property type="nucleotide sequence ID" value="XM_020214923.1"/>
</dbReference>
<gene>
    <name evidence="2" type="ORF">CYBJADRAFT_167477</name>
    <name evidence="1" type="ORF">CYBJADRAFT_170093</name>
</gene>
<dbReference type="GeneID" id="30989319"/>
<proteinExistence type="predicted"/>
<dbReference type="AlphaFoldDB" id="A0A1E4RTR4"/>
<dbReference type="GeneID" id="30990461"/>
<protein>
    <submittedName>
        <fullName evidence="1">Uncharacterized protein</fullName>
    </submittedName>
</protein>
<name>A0A1E4RTR4_CYBJN</name>
<dbReference type="Proteomes" id="UP000094389">
    <property type="component" value="Unassembled WGS sequence"/>
</dbReference>
<reference evidence="1 3" key="1">
    <citation type="journal article" date="2016" name="Proc. Natl. Acad. Sci. U.S.A.">
        <title>Comparative genomics of biotechnologically important yeasts.</title>
        <authorList>
            <person name="Riley R."/>
            <person name="Haridas S."/>
            <person name="Wolfe K.H."/>
            <person name="Lopes M.R."/>
            <person name="Hittinger C.T."/>
            <person name="Goeker M."/>
            <person name="Salamov A.A."/>
            <person name="Wisecaver J.H."/>
            <person name="Long T.M."/>
            <person name="Calvey C.H."/>
            <person name="Aerts A.L."/>
            <person name="Barry K.W."/>
            <person name="Choi C."/>
            <person name="Clum A."/>
            <person name="Coughlan A.Y."/>
            <person name="Deshpande S."/>
            <person name="Douglass A.P."/>
            <person name="Hanson S.J."/>
            <person name="Klenk H.-P."/>
            <person name="LaButti K.M."/>
            <person name="Lapidus A."/>
            <person name="Lindquist E.A."/>
            <person name="Lipzen A.M."/>
            <person name="Meier-Kolthoff J.P."/>
            <person name="Ohm R.A."/>
            <person name="Otillar R.P."/>
            <person name="Pangilinan J.L."/>
            <person name="Peng Y."/>
            <person name="Rokas A."/>
            <person name="Rosa C.A."/>
            <person name="Scheuner C."/>
            <person name="Sibirny A.A."/>
            <person name="Slot J.C."/>
            <person name="Stielow J.B."/>
            <person name="Sun H."/>
            <person name="Kurtzman C.P."/>
            <person name="Blackwell M."/>
            <person name="Grigoriev I.V."/>
            <person name="Jeffries T.W."/>
        </authorList>
    </citation>
    <scope>NUCLEOTIDE SEQUENCE [LARGE SCALE GENOMIC DNA]</scope>
    <source>
        <strain evidence="3">ATCC 18201 / CBS 1600 / BCRC 20928 / JCM 3617 / NBRC 0987 / NRRL Y-1542</strain>
        <strain evidence="1">NRRL Y-1542</strain>
    </source>
</reference>
<evidence type="ECO:0000313" key="2">
    <source>
        <dbReference type="EMBL" id="ODV74095.1"/>
    </source>
</evidence>